<dbReference type="RefSeq" id="WP_344414319.1">
    <property type="nucleotide sequence ID" value="NZ_BAAANN010000004.1"/>
</dbReference>
<feature type="domain" description="DUF4082" evidence="4">
    <location>
        <begin position="650"/>
        <end position="794"/>
    </location>
</feature>
<feature type="domain" description="SbsA Ig-like" evidence="3">
    <location>
        <begin position="1078"/>
        <end position="1178"/>
    </location>
</feature>
<organism evidence="6 7">
    <name type="scientific">Amycolatopsis minnesotensis</name>
    <dbReference type="NCBI Taxonomy" id="337894"/>
    <lineage>
        <taxon>Bacteria</taxon>
        <taxon>Bacillati</taxon>
        <taxon>Actinomycetota</taxon>
        <taxon>Actinomycetes</taxon>
        <taxon>Pseudonocardiales</taxon>
        <taxon>Pseudonocardiaceae</taxon>
        <taxon>Amycolatopsis</taxon>
    </lineage>
</organism>
<feature type="domain" description="DUF4082" evidence="4">
    <location>
        <begin position="922"/>
        <end position="1067"/>
    </location>
</feature>
<dbReference type="InterPro" id="IPR046540">
    <property type="entry name" value="DMFA2_C"/>
</dbReference>
<dbReference type="SUPFAM" id="SSF81296">
    <property type="entry name" value="E set domains"/>
    <property type="match status" value="1"/>
</dbReference>
<dbReference type="InterPro" id="IPR014755">
    <property type="entry name" value="Cu-Rt/internalin_Ig-like"/>
</dbReference>
<dbReference type="Gene3D" id="2.60.40.1220">
    <property type="match status" value="3"/>
</dbReference>
<dbReference type="Pfam" id="PF13205">
    <property type="entry name" value="Big_5"/>
    <property type="match status" value="3"/>
</dbReference>
<evidence type="ECO:0000313" key="6">
    <source>
        <dbReference type="EMBL" id="GAA1945818.1"/>
    </source>
</evidence>
<dbReference type="InterPro" id="IPR014756">
    <property type="entry name" value="Ig_E-set"/>
</dbReference>
<evidence type="ECO:0000256" key="2">
    <source>
        <dbReference type="SAM" id="SignalP"/>
    </source>
</evidence>
<dbReference type="InterPro" id="IPR032812">
    <property type="entry name" value="SbsA_Ig"/>
</dbReference>
<dbReference type="Proteomes" id="UP001501116">
    <property type="component" value="Unassembled WGS sequence"/>
</dbReference>
<evidence type="ECO:0000256" key="1">
    <source>
        <dbReference type="ARBA" id="ARBA00022729"/>
    </source>
</evidence>
<feature type="domain" description="DUF4082" evidence="4">
    <location>
        <begin position="1193"/>
        <end position="1338"/>
    </location>
</feature>
<evidence type="ECO:0000313" key="7">
    <source>
        <dbReference type="Proteomes" id="UP001501116"/>
    </source>
</evidence>
<name>A0ABN2Q6M0_9PSEU</name>
<feature type="domain" description="SbsA Ig-like" evidence="3">
    <location>
        <begin position="1347"/>
        <end position="1446"/>
    </location>
</feature>
<feature type="domain" description="SbsA Ig-like" evidence="3">
    <location>
        <begin position="805"/>
        <end position="904"/>
    </location>
</feature>
<feature type="domain" description="N,N-dimethylformamidase beta subunit-like C-terminal" evidence="5">
    <location>
        <begin position="93"/>
        <end position="497"/>
    </location>
</feature>
<keyword evidence="7" id="KW-1185">Reference proteome</keyword>
<dbReference type="Gene3D" id="2.60.40.650">
    <property type="match status" value="1"/>
</dbReference>
<proteinExistence type="predicted"/>
<comment type="caution">
    <text evidence="6">The sequence shown here is derived from an EMBL/GenBank/DDBJ whole genome shotgun (WGS) entry which is preliminary data.</text>
</comment>
<feature type="domain" description="DUF4082" evidence="4">
    <location>
        <begin position="1462"/>
        <end position="1605"/>
    </location>
</feature>
<keyword evidence="1 2" id="KW-0732">Signal</keyword>
<feature type="signal peptide" evidence="2">
    <location>
        <begin position="1"/>
        <end position="25"/>
    </location>
</feature>
<dbReference type="InterPro" id="IPR025141">
    <property type="entry name" value="DUF4082"/>
</dbReference>
<dbReference type="Pfam" id="PF13313">
    <property type="entry name" value="DUF4082"/>
    <property type="match status" value="4"/>
</dbReference>
<evidence type="ECO:0000259" key="4">
    <source>
        <dbReference type="Pfam" id="PF13313"/>
    </source>
</evidence>
<dbReference type="EMBL" id="BAAANN010000004">
    <property type="protein sequence ID" value="GAA1945818.1"/>
    <property type="molecule type" value="Genomic_DNA"/>
</dbReference>
<evidence type="ECO:0000259" key="5">
    <source>
        <dbReference type="Pfam" id="PF20254"/>
    </source>
</evidence>
<sequence>MSLRTRATRLLVAITVAGSSFVALGGLHTSAAAANPCTPPVLNRIACENTQPGTENWQVQGPDDAIQGYTTDISTTAGSRVDFKVKTSASSYTIDVFRLGWYGGVGARQILPSVTRSTPQSQPPCLTDPPIGFTDCGNWAVSASWTVPSNAVSGLYYARLRANTGVENEIAFVVRDDASQSKVLFQTSDSTWQAYNRYGGTSLYFGSDTYTGPGQGGAAYKVSYNRPLVGGGDENFIFNAEYPMLRFMEANGYDLSYTTDVDSARRGTLIRNHQVFMAVGHDEYWSNEQRANVEAARDAGVHLAFLTGNEVFWKTRWDKSTDASKTDWRTMVCYKETKANGKLDTSSPVWTGTWRDPRYSPPSDGGRPENSLLGNIFMVNGRRTDSLQVPSAYGKMRLWRTTSLGSLASNATYTFQPGTLGYEWNTVEDNGFQPAGVAQLSRTTVAMEKPDDYFVLKNHGDLYGPGTKTHALTLYRAPSGALVFGAGTVQWAWGLDDEHAFSTDVPTTDVRIQQATVNLLADMGAQPGTLRPGLVLASATTDTAPPAVAITSLPAQAAVGAAYTFSGTVTDASGKVGGVEASTDGGSTWHPANWLAGQGTWSYTYTPSSSGTNSLKVRAVDDSANLSQPTSTTKTVSARGCPCGIWTNADVPSAPDLADGGALELGVKWRSNSAGYVRGVRFYKGAGNTGTHTGTLWSAAGQQLGTGTFSGETATGWQTLTFPQPVAVAANTTYVVSYFSPTGHYAADSEYFSRKSAYLEPLTGLQTGTDGGNGVFRGGAGFPTQTSTDTNYWVDVVWAPDPGPDTRAPGLVSTTPLNNAGTVPLSPAVSAKFDERVNPTSVQYALSSPSGAVAGTSSVSGDGLTVSFTPNAPLAAGTKYTASLRVADTAGNALASPATWAFTTGKPRPAACPCTVWDDFAAPGTPAVDDASPVEVGTKVRFDGKGEVLGVRFYKGEGNTGTHTGSLWSSSGLLLATGQFGAETSSGWQTLTFSTPVVVQPNTTYVVSYYAPTGRYANDGGYFAGRSADYGPMHALANGVSGGNGVYRYGSGGGFPASAYNGSNYWVDAIYRNGLNGDSTPPSSTAHTPGTGSANVALTAPITATFSEPVDPASAQIWLTDPGGAKLTGTVSLSPDQKTVTWTPSGKLAPNTRYTASVRIADVNGNAMAAPITWDLTTVGDPSCPCGVFSTATVPTVTSADDSGAYELGVRFTPASSGKITAVRFYKGAENTGSHTGSLWSPTGQRLATGTFTGESAEGWQTLTFPAPVAVSPGVTYTASYTTTSGHYAADAGYFQRTGVPGPPLSAPATADPAGPNGVFQPGSGFPTATYGGTNYWVDVAFTPNADTTAPVVTGTTPEHEASDVPLNTAVTATFNEPVDPSSAQFTLSDPGGAKISGSSSISSDGRTVTFTPAAALAPSTPYTASVRITDLNGNPMSAPYTWSFTPTATRTCPCSLFSAASVPATPSTDDGGAYELGVRFTPGANGTITGVKFYKGTGNTGPHTGALWANTGQQLATGTFGGETATGWQTLTFGTPVPVTAGTTYVASYTTTTGHYAGDAGYFATGVTAPPLSAPATSNETPNGVFQPGSGFPTATYGGANYWVDVIFTGFAG</sequence>
<evidence type="ECO:0008006" key="8">
    <source>
        <dbReference type="Google" id="ProtNLM"/>
    </source>
</evidence>
<dbReference type="Pfam" id="PF20254">
    <property type="entry name" value="DMFA2_C"/>
    <property type="match status" value="1"/>
</dbReference>
<evidence type="ECO:0000259" key="3">
    <source>
        <dbReference type="Pfam" id="PF13205"/>
    </source>
</evidence>
<accession>A0ABN2Q6M0</accession>
<protein>
    <recommendedName>
        <fullName evidence="8">Ig-like domain-containing protein</fullName>
    </recommendedName>
</protein>
<gene>
    <name evidence="6" type="ORF">GCM10009754_12050</name>
</gene>
<reference evidence="6 7" key="1">
    <citation type="journal article" date="2019" name="Int. J. Syst. Evol. Microbiol.">
        <title>The Global Catalogue of Microorganisms (GCM) 10K type strain sequencing project: providing services to taxonomists for standard genome sequencing and annotation.</title>
        <authorList>
            <consortium name="The Broad Institute Genomics Platform"/>
            <consortium name="The Broad Institute Genome Sequencing Center for Infectious Disease"/>
            <person name="Wu L."/>
            <person name="Ma J."/>
        </authorList>
    </citation>
    <scope>NUCLEOTIDE SEQUENCE [LARGE SCALE GENOMIC DNA]</scope>
    <source>
        <strain evidence="6 7">JCM 14545</strain>
    </source>
</reference>
<feature type="chain" id="PRO_5046890382" description="Ig-like domain-containing protein" evidence="2">
    <location>
        <begin position="26"/>
        <end position="1614"/>
    </location>
</feature>